<evidence type="ECO:0000259" key="2">
    <source>
        <dbReference type="PROSITE" id="PS50090"/>
    </source>
</evidence>
<feature type="region of interest" description="Disordered" evidence="1">
    <location>
        <begin position="1"/>
        <end position="38"/>
    </location>
</feature>
<evidence type="ECO:0000313" key="4">
    <source>
        <dbReference type="Proteomes" id="UP000032141"/>
    </source>
</evidence>
<dbReference type="EnsemblPlants" id="Bo2g133670.1">
    <property type="protein sequence ID" value="Bo2g133670.1"/>
    <property type="gene ID" value="Bo2g133670"/>
</dbReference>
<dbReference type="InterPro" id="IPR001005">
    <property type="entry name" value="SANT/Myb"/>
</dbReference>
<proteinExistence type="predicted"/>
<name>A0A0D3AV17_BRAOL</name>
<dbReference type="Gramene" id="Bo2g133670.1">
    <property type="protein sequence ID" value="Bo2g133670.1"/>
    <property type="gene ID" value="Bo2g133670"/>
</dbReference>
<dbReference type="AlphaFoldDB" id="A0A0D3AV17"/>
<dbReference type="PANTHER" id="PTHR45023:SF4">
    <property type="entry name" value="GLYCINE-RICH PROTEIN-RELATED"/>
    <property type="match status" value="1"/>
</dbReference>
<keyword evidence="4" id="KW-1185">Reference proteome</keyword>
<evidence type="ECO:0000256" key="1">
    <source>
        <dbReference type="SAM" id="MobiDB-lite"/>
    </source>
</evidence>
<organism evidence="3 4">
    <name type="scientific">Brassica oleracea var. oleracea</name>
    <dbReference type="NCBI Taxonomy" id="109376"/>
    <lineage>
        <taxon>Eukaryota</taxon>
        <taxon>Viridiplantae</taxon>
        <taxon>Streptophyta</taxon>
        <taxon>Embryophyta</taxon>
        <taxon>Tracheophyta</taxon>
        <taxon>Spermatophyta</taxon>
        <taxon>Magnoliopsida</taxon>
        <taxon>eudicotyledons</taxon>
        <taxon>Gunneridae</taxon>
        <taxon>Pentapetalae</taxon>
        <taxon>rosids</taxon>
        <taxon>malvids</taxon>
        <taxon>Brassicales</taxon>
        <taxon>Brassicaceae</taxon>
        <taxon>Brassiceae</taxon>
        <taxon>Brassica</taxon>
    </lineage>
</organism>
<dbReference type="PROSITE" id="PS50090">
    <property type="entry name" value="MYB_LIKE"/>
    <property type="match status" value="1"/>
</dbReference>
<reference evidence="3 4" key="1">
    <citation type="journal article" date="2014" name="Genome Biol.">
        <title>Transcriptome and methylome profiling reveals relics of genome dominance in the mesopolyploid Brassica oleracea.</title>
        <authorList>
            <person name="Parkin I.A."/>
            <person name="Koh C."/>
            <person name="Tang H."/>
            <person name="Robinson S.J."/>
            <person name="Kagale S."/>
            <person name="Clarke W.E."/>
            <person name="Town C.D."/>
            <person name="Nixon J."/>
            <person name="Krishnakumar V."/>
            <person name="Bidwell S.L."/>
            <person name="Denoeud F."/>
            <person name="Belcram H."/>
            <person name="Links M.G."/>
            <person name="Just J."/>
            <person name="Clarke C."/>
            <person name="Bender T."/>
            <person name="Huebert T."/>
            <person name="Mason A.S."/>
            <person name="Pires J.C."/>
            <person name="Barker G."/>
            <person name="Moore J."/>
            <person name="Walley P.G."/>
            <person name="Manoli S."/>
            <person name="Batley J."/>
            <person name="Edwards D."/>
            <person name="Nelson M.N."/>
            <person name="Wang X."/>
            <person name="Paterson A.H."/>
            <person name="King G."/>
            <person name="Bancroft I."/>
            <person name="Chalhoub B."/>
            <person name="Sharpe A.G."/>
        </authorList>
    </citation>
    <scope>NUCLEOTIDE SEQUENCE</scope>
    <source>
        <strain evidence="3 4">cv. TO1000</strain>
    </source>
</reference>
<accession>A0A0D3AV17</accession>
<evidence type="ECO:0000313" key="3">
    <source>
        <dbReference type="EnsemblPlants" id="Bo2g133670.1"/>
    </source>
</evidence>
<dbReference type="PANTHER" id="PTHR45023">
    <property type="match status" value="1"/>
</dbReference>
<reference evidence="3" key="2">
    <citation type="submission" date="2015-03" db="UniProtKB">
        <authorList>
            <consortium name="EnsemblPlants"/>
        </authorList>
    </citation>
    <scope>IDENTIFICATION</scope>
</reference>
<feature type="compositionally biased region" description="Pro residues" evidence="1">
    <location>
        <begin position="18"/>
        <end position="27"/>
    </location>
</feature>
<protein>
    <recommendedName>
        <fullName evidence="2">Myb-like domain-containing protein</fullName>
    </recommendedName>
</protein>
<feature type="domain" description="Myb-like" evidence="2">
    <location>
        <begin position="160"/>
        <end position="231"/>
    </location>
</feature>
<dbReference type="HOGENOM" id="CLU_012390_0_3_1"/>
<dbReference type="Proteomes" id="UP000032141">
    <property type="component" value="Chromosome C2"/>
</dbReference>
<sequence>MGETHQNHHRSSTQITTDPPPINPPPIETTTVRRKGSKPPLSLCLLVFSVTEEGSKHTTDGNPPPRPTIPLSLDFSEVIGIVAKLSKLSEGSNEADQRRVTWKCLKLNIDSYNPYSQAPNFVDLLNSQQDSLLPELDSLQLLVFTTQCTETSSFCEESPTQLKERNNWTPSDDLVLIITWLNTSKDPVVSNEQKACAFWSRIAAYYAANPKVERGDKREPLQCKQRWHKLNDLVCKFCGSYAAATRHNTSGQSESDVVKLAHEIFFNNHKLKFNLHHAWEELRNDQKWCEHVLY</sequence>